<accession>A0A2U8H6W4</accession>
<dbReference type="Gene3D" id="3.30.160.170">
    <property type="entry name" value="FlaG-like"/>
    <property type="match status" value="1"/>
</dbReference>
<dbReference type="PANTHER" id="PTHR37166">
    <property type="entry name" value="PROTEIN FLAG"/>
    <property type="match status" value="1"/>
</dbReference>
<protein>
    <submittedName>
        <fullName evidence="2">Flagellar protein</fullName>
    </submittedName>
</protein>
<dbReference type="SUPFAM" id="SSF160214">
    <property type="entry name" value="FlaG-like"/>
    <property type="match status" value="1"/>
</dbReference>
<feature type="compositionally biased region" description="Low complexity" evidence="1">
    <location>
        <begin position="42"/>
        <end position="62"/>
    </location>
</feature>
<keyword evidence="2" id="KW-0282">Flagellum</keyword>
<dbReference type="InterPro" id="IPR005186">
    <property type="entry name" value="FlaG"/>
</dbReference>
<reference evidence="2 3" key="1">
    <citation type="submission" date="2017-06" db="EMBL/GenBank/DDBJ databases">
        <title>Azoarcus sp. TSNA42 complete genome sequence.</title>
        <authorList>
            <person name="Woo J.-H."/>
            <person name="Kim H.-S."/>
        </authorList>
    </citation>
    <scope>NUCLEOTIDE SEQUENCE [LARGE SCALE GENOMIC DNA]</scope>
    <source>
        <strain evidence="2 3">TSNA42</strain>
    </source>
</reference>
<dbReference type="OrthoDB" id="8565152at2"/>
<dbReference type="Pfam" id="PF03646">
    <property type="entry name" value="FlaG"/>
    <property type="match status" value="1"/>
</dbReference>
<dbReference type="RefSeq" id="WP_108976158.1">
    <property type="nucleotide sequence ID" value="NZ_CP022188.1"/>
</dbReference>
<evidence type="ECO:0000256" key="1">
    <source>
        <dbReference type="SAM" id="MobiDB-lite"/>
    </source>
</evidence>
<feature type="region of interest" description="Disordered" evidence="1">
    <location>
        <begin position="1"/>
        <end position="68"/>
    </location>
</feature>
<dbReference type="Proteomes" id="UP000244902">
    <property type="component" value="Chromosome"/>
</dbReference>
<name>A0A2U8H6W4_9RHOO</name>
<evidence type="ECO:0000313" key="3">
    <source>
        <dbReference type="Proteomes" id="UP000244902"/>
    </source>
</evidence>
<keyword evidence="2" id="KW-0966">Cell projection</keyword>
<gene>
    <name evidence="2" type="ORF">CEW87_20975</name>
</gene>
<dbReference type="EMBL" id="CP022188">
    <property type="protein sequence ID" value="AWI81612.1"/>
    <property type="molecule type" value="Genomic_DNA"/>
</dbReference>
<keyword evidence="2" id="KW-0969">Cilium</keyword>
<feature type="compositionally biased region" description="Polar residues" evidence="1">
    <location>
        <begin position="26"/>
        <end position="41"/>
    </location>
</feature>
<sequence length="135" mass="13945">MTIPALSSSMASDVLSHATAAPPAGSAQTLGSTRNSGTTTGAEQISSATATTSQQSSGTPASLQEVEQAMEEVRSAIAPMAQDLLFSIEEDTGKTIIKVVDSSTDEVIRQIPSEEIITIAKALDNLQGLLLKQKA</sequence>
<feature type="compositionally biased region" description="Polar residues" evidence="1">
    <location>
        <begin position="1"/>
        <end position="11"/>
    </location>
</feature>
<dbReference type="InterPro" id="IPR035924">
    <property type="entry name" value="FlaG-like_sf"/>
</dbReference>
<dbReference type="PANTHER" id="PTHR37166:SF1">
    <property type="entry name" value="PROTEIN FLAG"/>
    <property type="match status" value="1"/>
</dbReference>
<dbReference type="AlphaFoldDB" id="A0A2U8H6W4"/>
<proteinExistence type="predicted"/>
<organism evidence="2 3">
    <name type="scientific">Parazoarcus communis</name>
    <dbReference type="NCBI Taxonomy" id="41977"/>
    <lineage>
        <taxon>Bacteria</taxon>
        <taxon>Pseudomonadati</taxon>
        <taxon>Pseudomonadota</taxon>
        <taxon>Betaproteobacteria</taxon>
        <taxon>Rhodocyclales</taxon>
        <taxon>Zoogloeaceae</taxon>
        <taxon>Parazoarcus</taxon>
    </lineage>
</organism>
<evidence type="ECO:0000313" key="2">
    <source>
        <dbReference type="EMBL" id="AWI81612.1"/>
    </source>
</evidence>